<proteinExistence type="predicted"/>
<accession>A0ACB9LPU2</accession>
<evidence type="ECO:0000313" key="2">
    <source>
        <dbReference type="Proteomes" id="UP001057402"/>
    </source>
</evidence>
<evidence type="ECO:0000313" key="1">
    <source>
        <dbReference type="EMBL" id="KAI4312754.1"/>
    </source>
</evidence>
<comment type="caution">
    <text evidence="1">The sequence shown here is derived from an EMBL/GenBank/DDBJ whole genome shotgun (WGS) entry which is preliminary data.</text>
</comment>
<gene>
    <name evidence="1" type="ORF">MLD38_037551</name>
</gene>
<reference evidence="2" key="1">
    <citation type="journal article" date="2023" name="Front. Plant Sci.">
        <title>Chromosomal-level genome assembly of Melastoma candidum provides insights into trichome evolution.</title>
        <authorList>
            <person name="Zhong Y."/>
            <person name="Wu W."/>
            <person name="Sun C."/>
            <person name="Zou P."/>
            <person name="Liu Y."/>
            <person name="Dai S."/>
            <person name="Zhou R."/>
        </authorList>
    </citation>
    <scope>NUCLEOTIDE SEQUENCE [LARGE SCALE GENOMIC DNA]</scope>
</reference>
<dbReference type="Proteomes" id="UP001057402">
    <property type="component" value="Chromosome 11"/>
</dbReference>
<keyword evidence="2" id="KW-1185">Reference proteome</keyword>
<dbReference type="EMBL" id="CM042890">
    <property type="protein sequence ID" value="KAI4312754.1"/>
    <property type="molecule type" value="Genomic_DNA"/>
</dbReference>
<name>A0ACB9LPU2_9MYRT</name>
<sequence>MVAQGGGGEQLGFVPGVVKSLSGWGGATLDVMEPATPSRGSFPEGRERDGGNRRSAGFYSSCPNALRGIPGKEPFKAVLKTGRHVRQVSGRNRTLEWLQPMNICPVLEENGFQGVVELIFLKHTSCLLIEQWDWVAGRKAMEEGKSNNEVVPPLNFLLFVLEPREEEFSQLTLPDLCAKLRAGVVLKDKREDTETLLFWMDGEPNMNCFMLLPKSLRINTDGNGSPSYVIEKQKLGAEGETSLETVKYERKRHLRVGGKLEMLGLSPKGKYEVVLYLKLIQTGGLGSMYSASTKKMSVQDGNQTREPWELVGRVPLGEWYPFPVGKFQMKPNYVGELSFEIQVYFWGRPDIMIKGVAIKPPIVKL</sequence>
<organism evidence="1 2">
    <name type="scientific">Melastoma candidum</name>
    <dbReference type="NCBI Taxonomy" id="119954"/>
    <lineage>
        <taxon>Eukaryota</taxon>
        <taxon>Viridiplantae</taxon>
        <taxon>Streptophyta</taxon>
        <taxon>Embryophyta</taxon>
        <taxon>Tracheophyta</taxon>
        <taxon>Spermatophyta</taxon>
        <taxon>Magnoliopsida</taxon>
        <taxon>eudicotyledons</taxon>
        <taxon>Gunneridae</taxon>
        <taxon>Pentapetalae</taxon>
        <taxon>rosids</taxon>
        <taxon>malvids</taxon>
        <taxon>Myrtales</taxon>
        <taxon>Melastomataceae</taxon>
        <taxon>Melastomatoideae</taxon>
        <taxon>Melastomateae</taxon>
        <taxon>Melastoma</taxon>
    </lineage>
</organism>
<protein>
    <submittedName>
        <fullName evidence="1">Uncharacterized protein</fullName>
    </submittedName>
</protein>